<evidence type="ECO:0000313" key="5">
    <source>
        <dbReference type="EMBL" id="PZM07404.1"/>
    </source>
</evidence>
<comment type="caution">
    <text evidence="5">The sequence shown here is derived from an EMBL/GenBank/DDBJ whole genome shotgun (WGS) entry which is preliminary data.</text>
</comment>
<evidence type="ECO:0000313" key="3">
    <source>
        <dbReference type="EMBL" id="PHQ02946.1"/>
    </source>
</evidence>
<reference evidence="4 9" key="3">
    <citation type="submission" date="2018-02" db="EMBL/GenBank/DDBJ databases">
        <title>Acinetobacter baumanii whole genome sequence.</title>
        <authorList>
            <person name="Qasim Z.J."/>
        </authorList>
    </citation>
    <scope>NUCLEOTIDE SEQUENCE [LARGE SCALE GENOMIC DNA]</scope>
    <source>
        <strain evidence="4 9">ZQ8</strain>
    </source>
</reference>
<reference evidence="3 8" key="2">
    <citation type="submission" date="2017-09" db="EMBL/GenBank/DDBJ databases">
        <title>Draft genome of Acinetobacter baumannii strain I43, a mercury resistant bacteria.</title>
        <authorList>
            <person name="Siqueira K.A."/>
            <person name="Mello I.S."/>
            <person name="Mendes T.A."/>
            <person name="Soares M.A."/>
        </authorList>
    </citation>
    <scope>NUCLEOTIDE SEQUENCE [LARGE SCALE GENOMIC DNA]</scope>
    <source>
        <strain evidence="3 8">I43</strain>
    </source>
</reference>
<dbReference type="EMBL" id="NXDV01000006">
    <property type="protein sequence ID" value="PHQ02946.1"/>
    <property type="molecule type" value="Genomic_DNA"/>
</dbReference>
<accession>A0A1T0E7U1</accession>
<dbReference type="Proteomes" id="UP000280073">
    <property type="component" value="Unassembled WGS sequence"/>
</dbReference>
<evidence type="ECO:0000313" key="9">
    <source>
        <dbReference type="Proteomes" id="UP000233757"/>
    </source>
</evidence>
<reference evidence="1 12" key="6">
    <citation type="submission" date="2019-10" db="EMBL/GenBank/DDBJ databases">
        <title>Genetic environment of the oxa23 gene and comparative analysis of carbapenem resistant Acinetobacter baumannii isolates belonging to global clone 1, lineage 2 recovered in a burns hospital outbreak in 2012-2013.</title>
        <authorList>
            <person name="Douraghi M."/>
            <person name="Aris P."/>
            <person name="Kenyon J."/>
            <person name="Hamidian M."/>
        </authorList>
    </citation>
    <scope>NUCLEOTIDE SEQUENCE [LARGE SCALE GENOMIC DNA]</scope>
    <source>
        <strain evidence="1 12">ABS103</strain>
    </source>
</reference>
<dbReference type="EMBL" id="WIOC01000014">
    <property type="protein sequence ID" value="MQR50134.1"/>
    <property type="molecule type" value="Genomic_DNA"/>
</dbReference>
<dbReference type="EMBL" id="RFDI01000268">
    <property type="protein sequence ID" value="RSR60932.1"/>
    <property type="molecule type" value="Genomic_DNA"/>
</dbReference>
<protein>
    <submittedName>
        <fullName evidence="5">Uncharacterized protein</fullName>
    </submittedName>
</protein>
<name>A0A1T0E7U1_ACIBA</name>
<dbReference type="EMBL" id="PHJU02000027">
    <property type="protein sequence ID" value="PQL82462.1"/>
    <property type="molecule type" value="Genomic_DNA"/>
</dbReference>
<gene>
    <name evidence="2" type="ORF">B9X95_08650</name>
    <name evidence="3" type="ORF">CPI82_10110</name>
    <name evidence="4" type="ORF">CV954_012885</name>
    <name evidence="5" type="ORF">DOL94_18770</name>
    <name evidence="6" type="ORF">EA686_06640</name>
    <name evidence="1" type="ORF">F2P40_12545</name>
</gene>
<proteinExistence type="predicted"/>
<evidence type="ECO:0000313" key="7">
    <source>
        <dbReference type="Proteomes" id="UP000194699"/>
    </source>
</evidence>
<dbReference type="Proteomes" id="UP000248662">
    <property type="component" value="Unassembled WGS sequence"/>
</dbReference>
<reference evidence="2 7" key="1">
    <citation type="submission" date="2017-05" db="EMBL/GenBank/DDBJ databases">
        <authorList>
            <person name="Song R."/>
            <person name="Chenine A.L."/>
            <person name="Ruprecht R.M."/>
        </authorList>
    </citation>
    <scope>NUCLEOTIDE SEQUENCE [LARGE SCALE GENOMIC DNA]</scope>
    <source>
        <strain evidence="2 7">PR350</strain>
    </source>
</reference>
<evidence type="ECO:0000313" key="12">
    <source>
        <dbReference type="Proteomes" id="UP000461234"/>
    </source>
</evidence>
<dbReference type="EMBL" id="QKWF01000324">
    <property type="protein sequence ID" value="PZM07404.1"/>
    <property type="molecule type" value="Genomic_DNA"/>
</dbReference>
<evidence type="ECO:0000313" key="11">
    <source>
        <dbReference type="Proteomes" id="UP000280073"/>
    </source>
</evidence>
<evidence type="ECO:0000313" key="2">
    <source>
        <dbReference type="EMBL" id="OTM88514.1"/>
    </source>
</evidence>
<dbReference type="AlphaFoldDB" id="A0A1T0E7U1"/>
<sequence>MQINLKQCKNYPYYVKLHHNGTQIVKLMLNVSQFYLILLTNWKYFLSIVNDYFSHNMSNKLSLKNNVEIIFISTSHASRFTIL</sequence>
<evidence type="ECO:0000313" key="1">
    <source>
        <dbReference type="EMBL" id="MQR50134.1"/>
    </source>
</evidence>
<reference evidence="5 10" key="4">
    <citation type="submission" date="2018-06" db="EMBL/GenBank/DDBJ databases">
        <title>Carbapenemase-producing Acinetobacter spp. from environmental sources in an hospital from French Polynesia.</title>
        <authorList>
            <person name="Bonnin R.A."/>
            <person name="Levy M."/>
            <person name="Cuzon G."/>
            <person name="Dortet L."/>
            <person name="Naas T."/>
        </authorList>
    </citation>
    <scope>NUCLEOTIDE SEQUENCE [LARGE SCALE GENOMIC DNA]</scope>
    <source>
        <strain evidence="5 10">R10</strain>
    </source>
</reference>
<dbReference type="Proteomes" id="UP000223291">
    <property type="component" value="Unassembled WGS sequence"/>
</dbReference>
<reference evidence="6 11" key="5">
    <citation type="submission" date="2018-10" db="EMBL/GenBank/DDBJ databases">
        <title>GWAS and RNA-Seq identify cryptic mechanisms of antimicrobial resistance in Acinetobacter baumannii.</title>
        <authorList>
            <person name="Sahl J.W."/>
        </authorList>
    </citation>
    <scope>NUCLEOTIDE SEQUENCE [LARGE SCALE GENOMIC DNA]</scope>
    <source>
        <strain evidence="6 11">TG28175</strain>
    </source>
</reference>
<dbReference type="Proteomes" id="UP000233757">
    <property type="component" value="Unassembled WGS sequence"/>
</dbReference>
<dbReference type="EMBL" id="NGEL01000096">
    <property type="protein sequence ID" value="OTM88514.1"/>
    <property type="molecule type" value="Genomic_DNA"/>
</dbReference>
<dbReference type="Proteomes" id="UP000194699">
    <property type="component" value="Unassembled WGS sequence"/>
</dbReference>
<evidence type="ECO:0000313" key="10">
    <source>
        <dbReference type="Proteomes" id="UP000248662"/>
    </source>
</evidence>
<evidence type="ECO:0000313" key="8">
    <source>
        <dbReference type="Proteomes" id="UP000223291"/>
    </source>
</evidence>
<evidence type="ECO:0000313" key="4">
    <source>
        <dbReference type="EMBL" id="PQL82462.1"/>
    </source>
</evidence>
<evidence type="ECO:0000313" key="6">
    <source>
        <dbReference type="EMBL" id="RSR60932.1"/>
    </source>
</evidence>
<organism evidence="5 10">
    <name type="scientific">Acinetobacter baumannii</name>
    <dbReference type="NCBI Taxonomy" id="470"/>
    <lineage>
        <taxon>Bacteria</taxon>
        <taxon>Pseudomonadati</taxon>
        <taxon>Pseudomonadota</taxon>
        <taxon>Gammaproteobacteria</taxon>
        <taxon>Moraxellales</taxon>
        <taxon>Moraxellaceae</taxon>
        <taxon>Acinetobacter</taxon>
        <taxon>Acinetobacter calcoaceticus/baumannii complex</taxon>
    </lineage>
</organism>
<dbReference type="Proteomes" id="UP000461234">
    <property type="component" value="Unassembled WGS sequence"/>
</dbReference>